<feature type="domain" description="Core Histone H2A/H2B/H3" evidence="3">
    <location>
        <begin position="482"/>
        <end position="566"/>
    </location>
</feature>
<reference evidence="4 5" key="1">
    <citation type="journal article" date="2018" name="Cell">
        <title>The Chara Genome: Secondary Complexity and Implications for Plant Terrestrialization.</title>
        <authorList>
            <person name="Nishiyama T."/>
            <person name="Sakayama H."/>
            <person name="Vries J.D."/>
            <person name="Buschmann H."/>
            <person name="Saint-Marcoux D."/>
            <person name="Ullrich K.K."/>
            <person name="Haas F.B."/>
            <person name="Vanderstraeten L."/>
            <person name="Becker D."/>
            <person name="Lang D."/>
            <person name="Vosolsobe S."/>
            <person name="Rombauts S."/>
            <person name="Wilhelmsson P.K.I."/>
            <person name="Janitza P."/>
            <person name="Kern R."/>
            <person name="Heyl A."/>
            <person name="Rumpler F."/>
            <person name="Villalobos L.I.A.C."/>
            <person name="Clay J.M."/>
            <person name="Skokan R."/>
            <person name="Toyoda A."/>
            <person name="Suzuki Y."/>
            <person name="Kagoshima H."/>
            <person name="Schijlen E."/>
            <person name="Tajeshwar N."/>
            <person name="Catarino B."/>
            <person name="Hetherington A.J."/>
            <person name="Saltykova A."/>
            <person name="Bonnot C."/>
            <person name="Breuninger H."/>
            <person name="Symeonidi A."/>
            <person name="Radhakrishnan G.V."/>
            <person name="Van Nieuwerburgh F."/>
            <person name="Deforce D."/>
            <person name="Chang C."/>
            <person name="Karol K.G."/>
            <person name="Hedrich R."/>
            <person name="Ulvskov P."/>
            <person name="Glockner G."/>
            <person name="Delwiche C.F."/>
            <person name="Petrasek J."/>
            <person name="Van de Peer Y."/>
            <person name="Friml J."/>
            <person name="Beilby M."/>
            <person name="Dolan L."/>
            <person name="Kohara Y."/>
            <person name="Sugano S."/>
            <person name="Fujiyama A."/>
            <person name="Delaux P.-M."/>
            <person name="Quint M."/>
            <person name="TheiBen G."/>
            <person name="Hagemann M."/>
            <person name="Harholt J."/>
            <person name="Dunand C."/>
            <person name="Zachgo S."/>
            <person name="Langdale J."/>
            <person name="Maumus F."/>
            <person name="Straeten D.V.D."/>
            <person name="Gould S.B."/>
            <person name="Rensing S.A."/>
        </authorList>
    </citation>
    <scope>NUCLEOTIDE SEQUENCE [LARGE SCALE GENOMIC DNA]</scope>
    <source>
        <strain evidence="4 5">S276</strain>
    </source>
</reference>
<keyword evidence="5" id="KW-1185">Reference proteome</keyword>
<organism evidence="4 5">
    <name type="scientific">Chara braunii</name>
    <name type="common">Braun's stonewort</name>
    <dbReference type="NCBI Taxonomy" id="69332"/>
    <lineage>
        <taxon>Eukaryota</taxon>
        <taxon>Viridiplantae</taxon>
        <taxon>Streptophyta</taxon>
        <taxon>Charophyceae</taxon>
        <taxon>Charales</taxon>
        <taxon>Characeae</taxon>
        <taxon>Chara</taxon>
    </lineage>
</organism>
<evidence type="ECO:0000313" key="5">
    <source>
        <dbReference type="Proteomes" id="UP000265515"/>
    </source>
</evidence>
<proteinExistence type="inferred from homology"/>
<dbReference type="SMART" id="SM00428">
    <property type="entry name" value="H3"/>
    <property type="match status" value="1"/>
</dbReference>
<dbReference type="GO" id="GO:0046982">
    <property type="term" value="F:protein heterodimerization activity"/>
    <property type="evidence" value="ECO:0007669"/>
    <property type="project" value="InterPro"/>
</dbReference>
<evidence type="ECO:0000256" key="1">
    <source>
        <dbReference type="ARBA" id="ARBA00010343"/>
    </source>
</evidence>
<evidence type="ECO:0000259" key="3">
    <source>
        <dbReference type="Pfam" id="PF00125"/>
    </source>
</evidence>
<dbReference type="PRINTS" id="PR00622">
    <property type="entry name" value="HISTONEH3"/>
</dbReference>
<gene>
    <name evidence="4" type="ORF">CBR_g32147</name>
</gene>
<dbReference type="SUPFAM" id="SSF47113">
    <property type="entry name" value="Histone-fold"/>
    <property type="match status" value="1"/>
</dbReference>
<feature type="region of interest" description="Disordered" evidence="2">
    <location>
        <begin position="596"/>
        <end position="645"/>
    </location>
</feature>
<dbReference type="GO" id="GO:0003677">
    <property type="term" value="F:DNA binding"/>
    <property type="evidence" value="ECO:0007669"/>
    <property type="project" value="InterPro"/>
</dbReference>
<dbReference type="PANTHER" id="PTHR45810">
    <property type="entry name" value="HISTONE H3.2"/>
    <property type="match status" value="1"/>
</dbReference>
<dbReference type="InterPro" id="IPR009072">
    <property type="entry name" value="Histone-fold"/>
</dbReference>
<dbReference type="PANTHER" id="PTHR45810:SF1">
    <property type="entry name" value="HISTONE H3-LIKE CENTROMERIC PROTEIN A"/>
    <property type="match status" value="1"/>
</dbReference>
<dbReference type="Gramene" id="GBG59130">
    <property type="protein sequence ID" value="GBG59130"/>
    <property type="gene ID" value="CBR_g32147"/>
</dbReference>
<dbReference type="AlphaFoldDB" id="A0A388JMS4"/>
<comment type="similarity">
    <text evidence="1">Belongs to the histone H3 family.</text>
</comment>
<protein>
    <recommendedName>
        <fullName evidence="3">Core Histone H2A/H2B/H3 domain-containing protein</fullName>
    </recommendedName>
</protein>
<dbReference type="GO" id="GO:0030527">
    <property type="term" value="F:structural constituent of chromatin"/>
    <property type="evidence" value="ECO:0007669"/>
    <property type="project" value="InterPro"/>
</dbReference>
<dbReference type="OrthoDB" id="420022at2759"/>
<dbReference type="InterPro" id="IPR007125">
    <property type="entry name" value="H2A/H2B/H3"/>
</dbReference>
<dbReference type="STRING" id="69332.A0A388JMS4"/>
<dbReference type="EMBL" id="BFEA01000003">
    <property type="protein sequence ID" value="GBG59130.1"/>
    <property type="molecule type" value="Genomic_DNA"/>
</dbReference>
<dbReference type="InterPro" id="IPR000164">
    <property type="entry name" value="Histone_H3/CENP-A"/>
</dbReference>
<feature type="compositionally biased region" description="Polar residues" evidence="2">
    <location>
        <begin position="602"/>
        <end position="615"/>
    </location>
</feature>
<dbReference type="Gene3D" id="1.10.20.10">
    <property type="entry name" value="Histone, subunit A"/>
    <property type="match status" value="1"/>
</dbReference>
<feature type="region of interest" description="Disordered" evidence="2">
    <location>
        <begin position="414"/>
        <end position="473"/>
    </location>
</feature>
<accession>A0A388JMS4</accession>
<comment type="caution">
    <text evidence="4">The sequence shown here is derived from an EMBL/GenBank/DDBJ whole genome shotgun (WGS) entry which is preliminary data.</text>
</comment>
<evidence type="ECO:0000313" key="4">
    <source>
        <dbReference type="EMBL" id="GBG59130.1"/>
    </source>
</evidence>
<feature type="compositionally biased region" description="Basic residues" evidence="2">
    <location>
        <begin position="628"/>
        <end position="645"/>
    </location>
</feature>
<dbReference type="GO" id="GO:0000786">
    <property type="term" value="C:nucleosome"/>
    <property type="evidence" value="ECO:0007669"/>
    <property type="project" value="InterPro"/>
</dbReference>
<sequence length="645" mass="72667">METEVILSGCSLASEVNEMTVHQQTTGGGTTTAACEEVFATIHMETEQMLADVDDNNSGARGNSAEIEKVADQWVAIPAPKKGTRRNVCLSFIYDRVLRLNDGATTHDACQYALEMYRVLQAKGELRLNDFVYDNFDRGQLWVLGGQQRRGGTPVSQDDARRDPRWGWVPSAIPFGYGRVEMQVRDIMGNVWSAHYMSDMFSFRHFVREATADEKEAMTCRPRDARIFDPPLGNPVELALAEGMVFSGEKCITYVHFLVVVTRVSVCNPHVKDRGLPEEHPQRCWEKIREEERQMVCMGYDSHNDQTMWSIVEDSCTEQARPSTDDMFLEGIRRRHGCTSLLGWVPVVCPMTYEHGEQMCMRFRDPLGVPFQLTYIDGLLRHIQYVGDDDARAASNAQPTTQQQQDISHLLTQVDGPETTNDRGCSNAEADDGVTPTEHVTGRAEKKKKQCTSRPPRGLRSSTKARAAAVPVPKRRRRAGMAALAGIRQLQRSTHLCIALRPFMRVVREVIEKEIAPGQSIRFQMNAIRASLEVAKVYLINHFERTNIIAIHCKRVKIQLKDLRLVDNLAKTRWEYKYEGIIDEQKRAEKLRQMNAARQVERQTQAGKGVSQKTAATRKGGDTPAGSSKRKGAPRKGNAAKKSMK</sequence>
<dbReference type="Pfam" id="PF00125">
    <property type="entry name" value="Histone"/>
    <property type="match status" value="1"/>
</dbReference>
<name>A0A388JMS4_CHABU</name>
<evidence type="ECO:0000256" key="2">
    <source>
        <dbReference type="SAM" id="MobiDB-lite"/>
    </source>
</evidence>
<dbReference type="Proteomes" id="UP000265515">
    <property type="component" value="Unassembled WGS sequence"/>
</dbReference>